<evidence type="ECO:0000256" key="1">
    <source>
        <dbReference type="SAM" id="MobiDB-lite"/>
    </source>
</evidence>
<dbReference type="Proteomes" id="UP000321857">
    <property type="component" value="Chromosome"/>
</dbReference>
<organism evidence="2 3">
    <name type="scientific">Sphingomonas xanthus</name>
    <dbReference type="NCBI Taxonomy" id="2594473"/>
    <lineage>
        <taxon>Bacteria</taxon>
        <taxon>Pseudomonadati</taxon>
        <taxon>Pseudomonadota</taxon>
        <taxon>Alphaproteobacteria</taxon>
        <taxon>Sphingomonadales</taxon>
        <taxon>Sphingomonadaceae</taxon>
        <taxon>Sphingomonas</taxon>
    </lineage>
</organism>
<dbReference type="PROSITE" id="PS51257">
    <property type="entry name" value="PROKAR_LIPOPROTEIN"/>
    <property type="match status" value="1"/>
</dbReference>
<sequence length="65" mass="6720">MRHALALISLALISCDRGEKVEAPTAAEAERLNDAEAMLDEIAKEKGPAPQGTGPSNSSGESGTR</sequence>
<protein>
    <recommendedName>
        <fullName evidence="4">Lipoprotein</fullName>
    </recommendedName>
</protein>
<accession>A0A516IQC3</accession>
<feature type="region of interest" description="Disordered" evidence="1">
    <location>
        <begin position="40"/>
        <end position="65"/>
    </location>
</feature>
<proteinExistence type="predicted"/>
<name>A0A516IQC3_9SPHN</name>
<feature type="compositionally biased region" description="Polar residues" evidence="1">
    <location>
        <begin position="53"/>
        <end position="65"/>
    </location>
</feature>
<reference evidence="2 3" key="1">
    <citation type="submission" date="2019-07" db="EMBL/GenBank/DDBJ databases">
        <title>Sphingomonas AE3 Genome sequencing and assembly.</title>
        <authorList>
            <person name="Kim H."/>
        </authorList>
    </citation>
    <scope>NUCLEOTIDE SEQUENCE [LARGE SCALE GENOMIC DNA]</scope>
    <source>
        <strain evidence="2 3">AE3</strain>
    </source>
</reference>
<dbReference type="KEGG" id="sxa:FMM02_03565"/>
<dbReference type="RefSeq" id="WP_147493574.1">
    <property type="nucleotide sequence ID" value="NZ_CP041659.1"/>
</dbReference>
<evidence type="ECO:0000313" key="2">
    <source>
        <dbReference type="EMBL" id="QDP19120.1"/>
    </source>
</evidence>
<gene>
    <name evidence="2" type="ORF">FMM02_03565</name>
</gene>
<evidence type="ECO:0000313" key="3">
    <source>
        <dbReference type="Proteomes" id="UP000321857"/>
    </source>
</evidence>
<dbReference type="AlphaFoldDB" id="A0A516IQC3"/>
<keyword evidence="3" id="KW-1185">Reference proteome</keyword>
<evidence type="ECO:0008006" key="4">
    <source>
        <dbReference type="Google" id="ProtNLM"/>
    </source>
</evidence>
<dbReference type="EMBL" id="CP041659">
    <property type="protein sequence ID" value="QDP19120.1"/>
    <property type="molecule type" value="Genomic_DNA"/>
</dbReference>